<evidence type="ECO:0000256" key="5">
    <source>
        <dbReference type="ARBA" id="ARBA00022723"/>
    </source>
</evidence>
<evidence type="ECO:0000256" key="3">
    <source>
        <dbReference type="ARBA" id="ARBA00013184"/>
    </source>
</evidence>
<keyword evidence="4" id="KW-0808">Transferase</keyword>
<evidence type="ECO:0000256" key="2">
    <source>
        <dbReference type="ARBA" id="ARBA00004123"/>
    </source>
</evidence>
<dbReference type="Gramene" id="AUR62014546-RA">
    <property type="protein sequence ID" value="AUR62014546-RA:cds"/>
    <property type="gene ID" value="AUR62014546"/>
</dbReference>
<dbReference type="InterPro" id="IPR000433">
    <property type="entry name" value="Znf_ZZ"/>
</dbReference>
<evidence type="ECO:0000256" key="15">
    <source>
        <dbReference type="PROSITE-ProRule" id="PRU00228"/>
    </source>
</evidence>
<reference evidence="20" key="2">
    <citation type="submission" date="2021-03" db="UniProtKB">
        <authorList>
            <consortium name="EnsemblPlants"/>
        </authorList>
    </citation>
    <scope>IDENTIFICATION</scope>
</reference>
<keyword evidence="9" id="KW-0805">Transcription regulation</keyword>
<keyword evidence="8" id="KW-0156">Chromatin regulator</keyword>
<organism evidence="20 21">
    <name type="scientific">Chenopodium quinoa</name>
    <name type="common">Quinoa</name>
    <dbReference type="NCBI Taxonomy" id="63459"/>
    <lineage>
        <taxon>Eukaryota</taxon>
        <taxon>Viridiplantae</taxon>
        <taxon>Streptophyta</taxon>
        <taxon>Embryophyta</taxon>
        <taxon>Tracheophyta</taxon>
        <taxon>Spermatophyta</taxon>
        <taxon>Magnoliopsida</taxon>
        <taxon>eudicotyledons</taxon>
        <taxon>Gunneridae</taxon>
        <taxon>Pentapetalae</taxon>
        <taxon>Caryophyllales</taxon>
        <taxon>Chenopodiaceae</taxon>
        <taxon>Chenopodioideae</taxon>
        <taxon>Atripliceae</taxon>
        <taxon>Chenopodium</taxon>
    </lineage>
</organism>
<keyword evidence="10" id="KW-0010">Activator</keyword>
<comment type="function">
    <text evidence="1">Acetyltransferase enzyme. Acetylates histones, giving a specific tag for transcriptional activation.</text>
</comment>
<dbReference type="SUPFAM" id="SSF57933">
    <property type="entry name" value="TAZ domain"/>
    <property type="match status" value="1"/>
</dbReference>
<dbReference type="SUPFAM" id="SSF57850">
    <property type="entry name" value="RING/U-box"/>
    <property type="match status" value="1"/>
</dbReference>
<dbReference type="Gene3D" id="1.20.1020.10">
    <property type="entry name" value="TAZ domain"/>
    <property type="match status" value="1"/>
</dbReference>
<dbReference type="PANTHER" id="PTHR13808:SF1">
    <property type="entry name" value="HISTONE ACETYLTRANSFERASE"/>
    <property type="match status" value="1"/>
</dbReference>
<protein>
    <recommendedName>
        <fullName evidence="3">histone acetyltransferase</fullName>
        <ecNumber evidence="3">2.3.1.48</ecNumber>
    </recommendedName>
</protein>
<evidence type="ECO:0000259" key="17">
    <source>
        <dbReference type="PROSITE" id="PS50134"/>
    </source>
</evidence>
<keyword evidence="6 15" id="KW-0863">Zinc-finger</keyword>
<dbReference type="InterPro" id="IPR035898">
    <property type="entry name" value="TAZ_dom_sf"/>
</dbReference>
<evidence type="ECO:0000313" key="21">
    <source>
        <dbReference type="Proteomes" id="UP000596660"/>
    </source>
</evidence>
<evidence type="ECO:0000256" key="8">
    <source>
        <dbReference type="ARBA" id="ARBA00022853"/>
    </source>
</evidence>
<dbReference type="SMART" id="SM01250">
    <property type="entry name" value="KAT11"/>
    <property type="match status" value="1"/>
</dbReference>
<dbReference type="Gene3D" id="3.30.40.10">
    <property type="entry name" value="Zinc/RING finger domain, C3HC4 (zinc finger)"/>
    <property type="match status" value="1"/>
</dbReference>
<dbReference type="SMART" id="SM00551">
    <property type="entry name" value="ZnF_TAZ"/>
    <property type="match status" value="1"/>
</dbReference>
<dbReference type="SUPFAM" id="SSF57903">
    <property type="entry name" value="FYVE/PHD zinc finger"/>
    <property type="match status" value="1"/>
</dbReference>
<evidence type="ECO:0000259" key="18">
    <source>
        <dbReference type="PROSITE" id="PS50135"/>
    </source>
</evidence>
<name>A0A803LKP9_CHEQI</name>
<evidence type="ECO:0000259" key="19">
    <source>
        <dbReference type="PROSITE" id="PS51727"/>
    </source>
</evidence>
<evidence type="ECO:0000256" key="12">
    <source>
        <dbReference type="ARBA" id="ARBA00023242"/>
    </source>
</evidence>
<dbReference type="InterPro" id="IPR013083">
    <property type="entry name" value="Znf_RING/FYVE/PHD"/>
</dbReference>
<dbReference type="PROSITE" id="PS51727">
    <property type="entry name" value="CBP_P300_HAT"/>
    <property type="match status" value="1"/>
</dbReference>
<feature type="region of interest" description="Disordered" evidence="16">
    <location>
        <begin position="396"/>
        <end position="420"/>
    </location>
</feature>
<dbReference type="InterPro" id="IPR031162">
    <property type="entry name" value="CBP_P300_HAT"/>
</dbReference>
<evidence type="ECO:0000256" key="4">
    <source>
        <dbReference type="ARBA" id="ARBA00022679"/>
    </source>
</evidence>
<evidence type="ECO:0000256" key="9">
    <source>
        <dbReference type="ARBA" id="ARBA00023015"/>
    </source>
</evidence>
<dbReference type="InterPro" id="IPR000197">
    <property type="entry name" value="Znf_TAZ"/>
</dbReference>
<feature type="domain" description="CBP/p300-type HAT" evidence="19">
    <location>
        <begin position="913"/>
        <end position="1344"/>
    </location>
</feature>
<dbReference type="PROSITE" id="PS01357">
    <property type="entry name" value="ZF_ZZ_1"/>
    <property type="match status" value="1"/>
</dbReference>
<dbReference type="GO" id="GO:0005667">
    <property type="term" value="C:transcription regulator complex"/>
    <property type="evidence" value="ECO:0007669"/>
    <property type="project" value="TreeGrafter"/>
</dbReference>
<evidence type="ECO:0000256" key="7">
    <source>
        <dbReference type="ARBA" id="ARBA00022833"/>
    </source>
</evidence>
<sequence>MQVVFSTEVFLAQYAFQQYALQIPFVAASLENQIFMDALSENDYLDQQNFLDRLMKVIKRSWESGQHEAMHTTTSLPKNVSASTLATKNIFCKNIDKPHHDKYVSDDACFKSDHAPELLADVPWSRIYGSQKCILDANVWQPELVLPNNYSSGMGFFNADSGDSEITYTGSGLQYDSEASFESHCNQYQNSAKGETNFNIFSDQNDPSLYSPATVRENLKFEVSTVSDGLHMRQPVLGPLQFNQPLLHCDGHFTEIKTVGSLPVQNRNLYTSPRATSTPRDTQQLSKQTENLNILYSYINYKKDGHKVPFLEYIHSLKCKDGCECETYRGLLTHYDSCGSADCDTCGSAARGFIQSGLRNQGNGFVRLTHGNDSGKRVRANTSEDFIYSAKLRKLDSSPRRDSPCDVSALSEEPFSPSGPLNFEQLSKSPVMATPVNPGENAYITTSHTDDVLRISESDNSHLDDALGFKYGDAIIPSEGPSFDCSQKVERVSCHIDDAARISLQGNVTISLYDTRGSNSGDATNFADHPSADSCQKEIEPVVNELKDTVPDPGCDLPSDYVPYLFEDKSIAQRVEFIPRSDSEDIHQTAGSRTRMKGFKSVDAIIPSEDPSSNCSQKAERASCHIDDAARISQQGNGATALYDTCGSKSDNATNFADDPSAYSYQKEIEPVVDELKDTVSDPGCDLPSDYVPNLFEDKPIAQKVEFIPRSDSKEIHQIAGPRTRMKSEKQKVDGISLIDFFTPEEIKRHLSSLKQRDDQGIAGKMAENGASCSLSENFCQLCALPQLAFSPMPLYCLFCGARIKNHATYYATIDKTSDQLCFCTTCYNKCHRGTFTLYGLSISKSNLKTQKNDLVTVESWVQCDRCEGWQHQICALFNDKKDLGGDSEYLCPKCYLEDLEFEGLMPLPRSSSLDAHHLPQTLLSDHLEQRLFGRLKQERENRAKAAGKNPEEVPCPADLAVRVVSSVDKRLKVKQQFLDIFPENGYPAEFPYRSKVILLFQRIEGVDVCLFAMYVQEFGSACSLPNQRCVYISYLDSVKYFRPETKTLKGEALRTFVYHEILIGYLDYCKKRGFATCYIWACPPVKGEDYILYCHPETQKTPKPDKLRLWYQSMLKKATEEKIVVNFSNLYEKFFVPTGERKTKVTAARLPYFDGDYWSSVVESMIKKIDLESGGDPEKQLKKKWRSVKAFGHSNPSANDVKDVLLMQALGHIISSAKEDFIIVNLQSVCTNCHEIILSGQRWFCNQCKNYQLCARCHDVTELVGPGDTHISSGGQRHALSQEVVNDVPTDTEDNDAIMDNCFLENRHALLSFCQGNHYQFDSLRRAKHSSMMILYYLHYPNGSVAGISCNLCLKETGADQRWVKQLLDVLLHASQCHTTVNLPCSYPNCSILRRLFSHAHACNIRIAGGCRHCKKTWFILLMHSRRCKDPSCNIPRCMDLKNHEKMLES</sequence>
<evidence type="ECO:0000256" key="1">
    <source>
        <dbReference type="ARBA" id="ARBA00002581"/>
    </source>
</evidence>
<evidence type="ECO:0000256" key="16">
    <source>
        <dbReference type="SAM" id="MobiDB-lite"/>
    </source>
</evidence>
<dbReference type="GO" id="GO:0003713">
    <property type="term" value="F:transcription coactivator activity"/>
    <property type="evidence" value="ECO:0007669"/>
    <property type="project" value="TreeGrafter"/>
</dbReference>
<dbReference type="GO" id="GO:0045944">
    <property type="term" value="P:positive regulation of transcription by RNA polymerase II"/>
    <property type="evidence" value="ECO:0007669"/>
    <property type="project" value="TreeGrafter"/>
</dbReference>
<dbReference type="Pfam" id="PF02135">
    <property type="entry name" value="zf-TAZ"/>
    <property type="match status" value="1"/>
</dbReference>
<dbReference type="Proteomes" id="UP000596660">
    <property type="component" value="Unplaced"/>
</dbReference>
<keyword evidence="12" id="KW-0539">Nucleus</keyword>
<dbReference type="PROSITE" id="PS50135">
    <property type="entry name" value="ZF_ZZ_2"/>
    <property type="match status" value="1"/>
</dbReference>
<dbReference type="Pfam" id="PF08214">
    <property type="entry name" value="HAT_KAT11"/>
    <property type="match status" value="1"/>
</dbReference>
<comment type="catalytic activity">
    <reaction evidence="14">
        <text>L-lysyl-[protein] + acetyl-CoA = N(6)-acetyl-L-lysyl-[protein] + CoA + H(+)</text>
        <dbReference type="Rhea" id="RHEA:45948"/>
        <dbReference type="Rhea" id="RHEA-COMP:9752"/>
        <dbReference type="Rhea" id="RHEA-COMP:10731"/>
        <dbReference type="ChEBI" id="CHEBI:15378"/>
        <dbReference type="ChEBI" id="CHEBI:29969"/>
        <dbReference type="ChEBI" id="CHEBI:57287"/>
        <dbReference type="ChEBI" id="CHEBI:57288"/>
        <dbReference type="ChEBI" id="CHEBI:61930"/>
        <dbReference type="EC" id="2.3.1.48"/>
    </reaction>
</comment>
<dbReference type="SMART" id="SM00249">
    <property type="entry name" value="PHD"/>
    <property type="match status" value="1"/>
</dbReference>
<evidence type="ECO:0000256" key="11">
    <source>
        <dbReference type="ARBA" id="ARBA00023163"/>
    </source>
</evidence>
<keyword evidence="11" id="KW-0804">Transcription</keyword>
<dbReference type="EC" id="2.3.1.48" evidence="3"/>
<proteinExistence type="predicted"/>
<dbReference type="GO" id="GO:0005634">
    <property type="term" value="C:nucleus"/>
    <property type="evidence" value="ECO:0007669"/>
    <property type="project" value="UniProtKB-SubCell"/>
</dbReference>
<reference evidence="20" key="1">
    <citation type="journal article" date="2017" name="Nature">
        <title>The genome of Chenopodium quinoa.</title>
        <authorList>
            <person name="Jarvis D.E."/>
            <person name="Ho Y.S."/>
            <person name="Lightfoot D.J."/>
            <person name="Schmoeckel S.M."/>
            <person name="Li B."/>
            <person name="Borm T.J.A."/>
            <person name="Ohyanagi H."/>
            <person name="Mineta K."/>
            <person name="Michell C.T."/>
            <person name="Saber N."/>
            <person name="Kharbatia N.M."/>
            <person name="Rupper R.R."/>
            <person name="Sharp A.R."/>
            <person name="Dally N."/>
            <person name="Boughton B.A."/>
            <person name="Woo Y.H."/>
            <person name="Gao G."/>
            <person name="Schijlen E.G.W.M."/>
            <person name="Guo X."/>
            <person name="Momin A.A."/>
            <person name="Negrao S."/>
            <person name="Al-Babili S."/>
            <person name="Gehring C."/>
            <person name="Roessner U."/>
            <person name="Jung C."/>
            <person name="Murphy K."/>
            <person name="Arold S.T."/>
            <person name="Gojobori T."/>
            <person name="van der Linden C.G."/>
            <person name="van Loo E.N."/>
            <person name="Jellen E.N."/>
            <person name="Maughan P.J."/>
            <person name="Tester M."/>
        </authorList>
    </citation>
    <scope>NUCLEOTIDE SEQUENCE [LARGE SCALE GENOMIC DNA]</scope>
    <source>
        <strain evidence="20">cv. PI 614886</strain>
    </source>
</reference>
<dbReference type="GO" id="GO:0031490">
    <property type="term" value="F:chromatin DNA binding"/>
    <property type="evidence" value="ECO:0007669"/>
    <property type="project" value="TreeGrafter"/>
</dbReference>
<dbReference type="InterPro" id="IPR019787">
    <property type="entry name" value="Znf_PHD-finger"/>
</dbReference>
<dbReference type="PROSITE" id="PS50134">
    <property type="entry name" value="ZF_TAZ"/>
    <property type="match status" value="1"/>
</dbReference>
<dbReference type="InterPro" id="IPR013178">
    <property type="entry name" value="Histone_AcTrfase_Rtt109/CBP"/>
</dbReference>
<evidence type="ECO:0000256" key="13">
    <source>
        <dbReference type="ARBA" id="ARBA00023315"/>
    </source>
</evidence>
<dbReference type="Pfam" id="PF00628">
    <property type="entry name" value="PHD"/>
    <property type="match status" value="1"/>
</dbReference>
<dbReference type="Gene3D" id="3.30.60.90">
    <property type="match status" value="1"/>
</dbReference>
<dbReference type="GO" id="GO:0000123">
    <property type="term" value="C:histone acetyltransferase complex"/>
    <property type="evidence" value="ECO:0007669"/>
    <property type="project" value="TreeGrafter"/>
</dbReference>
<dbReference type="GO" id="GO:0004402">
    <property type="term" value="F:histone acetyltransferase activity"/>
    <property type="evidence" value="ECO:0007669"/>
    <property type="project" value="InterPro"/>
</dbReference>
<evidence type="ECO:0000256" key="6">
    <source>
        <dbReference type="ARBA" id="ARBA00022771"/>
    </source>
</evidence>
<evidence type="ECO:0000256" key="10">
    <source>
        <dbReference type="ARBA" id="ARBA00023159"/>
    </source>
</evidence>
<dbReference type="EnsemblPlants" id="AUR62014546-RA">
    <property type="protein sequence ID" value="AUR62014546-RA:cds"/>
    <property type="gene ID" value="AUR62014546"/>
</dbReference>
<feature type="domain" description="TAZ-type" evidence="17">
    <location>
        <begin position="1358"/>
        <end position="1442"/>
    </location>
</feature>
<dbReference type="InterPro" id="IPR043145">
    <property type="entry name" value="Znf_ZZ_sf"/>
</dbReference>
<dbReference type="CDD" id="cd15614">
    <property type="entry name" value="PHD_HAC_like"/>
    <property type="match status" value="1"/>
</dbReference>
<feature type="domain" description="ZZ-type" evidence="18">
    <location>
        <begin position="1226"/>
        <end position="1289"/>
    </location>
</feature>
<comment type="subcellular location">
    <subcellularLocation>
        <location evidence="2">Nucleus</location>
    </subcellularLocation>
</comment>
<evidence type="ECO:0000313" key="20">
    <source>
        <dbReference type="EnsemblPlants" id="AUR62014546-RA:cds"/>
    </source>
</evidence>
<keyword evidence="21" id="KW-1185">Reference proteome</keyword>
<keyword evidence="13" id="KW-0012">Acyltransferase</keyword>
<dbReference type="InterPro" id="IPR001965">
    <property type="entry name" value="Znf_PHD"/>
</dbReference>
<dbReference type="GO" id="GO:0008270">
    <property type="term" value="F:zinc ion binding"/>
    <property type="evidence" value="ECO:0007669"/>
    <property type="project" value="UniProtKB-KW"/>
</dbReference>
<accession>A0A803LKP9</accession>
<keyword evidence="5" id="KW-0479">Metal-binding</keyword>
<dbReference type="InterPro" id="IPR011011">
    <property type="entry name" value="Znf_FYVE_PHD"/>
</dbReference>
<evidence type="ECO:0000256" key="14">
    <source>
        <dbReference type="ARBA" id="ARBA00048017"/>
    </source>
</evidence>
<dbReference type="OMA" id="VRICSAN"/>
<keyword evidence="7" id="KW-0862">Zinc</keyword>
<dbReference type="PANTHER" id="PTHR13808">
    <property type="entry name" value="CBP/P300-RELATED"/>
    <property type="match status" value="1"/>
</dbReference>